<sequence length="74" mass="8118">MLGQVLHDGGRVGHGQQNARPTRHALLSAAVVHQLFQEGSILLGELDEPRRSSPHGGELFILRDYVDLLRGHST</sequence>
<protein>
    <submittedName>
        <fullName evidence="2">Uncharacterized protein</fullName>
    </submittedName>
</protein>
<evidence type="ECO:0000313" key="3">
    <source>
        <dbReference type="Proteomes" id="UP000272888"/>
    </source>
</evidence>
<organism evidence="2 3">
    <name type="scientific">Corallococcus llansteffanensis</name>
    <dbReference type="NCBI Taxonomy" id="2316731"/>
    <lineage>
        <taxon>Bacteria</taxon>
        <taxon>Pseudomonadati</taxon>
        <taxon>Myxococcota</taxon>
        <taxon>Myxococcia</taxon>
        <taxon>Myxococcales</taxon>
        <taxon>Cystobacterineae</taxon>
        <taxon>Myxococcaceae</taxon>
        <taxon>Corallococcus</taxon>
    </lineage>
</organism>
<accession>A0A3A8MWA1</accession>
<feature type="non-terminal residue" evidence="2">
    <location>
        <position position="74"/>
    </location>
</feature>
<reference evidence="3" key="1">
    <citation type="submission" date="2018-09" db="EMBL/GenBank/DDBJ databases">
        <authorList>
            <person name="Livingstone P.G."/>
            <person name="Whitworth D.E."/>
        </authorList>
    </citation>
    <scope>NUCLEOTIDE SEQUENCE [LARGE SCALE GENOMIC DNA]</scope>
    <source>
        <strain evidence="3">CA051B</strain>
    </source>
</reference>
<dbReference type="EMBL" id="RAWB01001045">
    <property type="protein sequence ID" value="RKH35730.1"/>
    <property type="molecule type" value="Genomic_DNA"/>
</dbReference>
<dbReference type="AlphaFoldDB" id="A0A3A8MWA1"/>
<evidence type="ECO:0000313" key="2">
    <source>
        <dbReference type="EMBL" id="RKH35730.1"/>
    </source>
</evidence>
<dbReference type="Proteomes" id="UP000272888">
    <property type="component" value="Unassembled WGS sequence"/>
</dbReference>
<feature type="region of interest" description="Disordered" evidence="1">
    <location>
        <begin position="1"/>
        <end position="20"/>
    </location>
</feature>
<gene>
    <name evidence="2" type="ORF">D7V93_43200</name>
</gene>
<evidence type="ECO:0000256" key="1">
    <source>
        <dbReference type="SAM" id="MobiDB-lite"/>
    </source>
</evidence>
<proteinExistence type="predicted"/>
<comment type="caution">
    <text evidence="2">The sequence shown here is derived from an EMBL/GenBank/DDBJ whole genome shotgun (WGS) entry which is preliminary data.</text>
</comment>
<name>A0A3A8MWA1_9BACT</name>
<keyword evidence="3" id="KW-1185">Reference proteome</keyword>